<evidence type="ECO:0000256" key="1">
    <source>
        <dbReference type="SAM" id="MobiDB-lite"/>
    </source>
</evidence>
<name>A0A5B7IEV3_PORTR</name>
<proteinExistence type="predicted"/>
<feature type="region of interest" description="Disordered" evidence="1">
    <location>
        <begin position="38"/>
        <end position="60"/>
    </location>
</feature>
<feature type="compositionally biased region" description="Polar residues" evidence="1">
    <location>
        <begin position="49"/>
        <end position="60"/>
    </location>
</feature>
<sequence length="60" mass="6518">MSYPYHALVVNIVEVFPDARLRVLALLIVEVPPHARTPSTQCQEAVGQSVGQGTQHHLSG</sequence>
<protein>
    <submittedName>
        <fullName evidence="2">Uncharacterized protein</fullName>
    </submittedName>
</protein>
<gene>
    <name evidence="2" type="ORF">E2C01_074937</name>
</gene>
<keyword evidence="3" id="KW-1185">Reference proteome</keyword>
<dbReference type="Proteomes" id="UP000324222">
    <property type="component" value="Unassembled WGS sequence"/>
</dbReference>
<comment type="caution">
    <text evidence="2">The sequence shown here is derived from an EMBL/GenBank/DDBJ whole genome shotgun (WGS) entry which is preliminary data.</text>
</comment>
<organism evidence="2 3">
    <name type="scientific">Portunus trituberculatus</name>
    <name type="common">Swimming crab</name>
    <name type="synonym">Neptunus trituberculatus</name>
    <dbReference type="NCBI Taxonomy" id="210409"/>
    <lineage>
        <taxon>Eukaryota</taxon>
        <taxon>Metazoa</taxon>
        <taxon>Ecdysozoa</taxon>
        <taxon>Arthropoda</taxon>
        <taxon>Crustacea</taxon>
        <taxon>Multicrustacea</taxon>
        <taxon>Malacostraca</taxon>
        <taxon>Eumalacostraca</taxon>
        <taxon>Eucarida</taxon>
        <taxon>Decapoda</taxon>
        <taxon>Pleocyemata</taxon>
        <taxon>Brachyura</taxon>
        <taxon>Eubrachyura</taxon>
        <taxon>Portunoidea</taxon>
        <taxon>Portunidae</taxon>
        <taxon>Portuninae</taxon>
        <taxon>Portunus</taxon>
    </lineage>
</organism>
<dbReference type="AlphaFoldDB" id="A0A5B7IEV3"/>
<evidence type="ECO:0000313" key="3">
    <source>
        <dbReference type="Proteomes" id="UP000324222"/>
    </source>
</evidence>
<dbReference type="EMBL" id="VSRR010053806">
    <property type="protein sequence ID" value="MPC80359.1"/>
    <property type="molecule type" value="Genomic_DNA"/>
</dbReference>
<evidence type="ECO:0000313" key="2">
    <source>
        <dbReference type="EMBL" id="MPC80359.1"/>
    </source>
</evidence>
<reference evidence="2 3" key="1">
    <citation type="submission" date="2019-05" db="EMBL/GenBank/DDBJ databases">
        <title>Another draft genome of Portunus trituberculatus and its Hox gene families provides insights of decapod evolution.</title>
        <authorList>
            <person name="Jeong J.-H."/>
            <person name="Song I."/>
            <person name="Kim S."/>
            <person name="Choi T."/>
            <person name="Kim D."/>
            <person name="Ryu S."/>
            <person name="Kim W."/>
        </authorList>
    </citation>
    <scope>NUCLEOTIDE SEQUENCE [LARGE SCALE GENOMIC DNA]</scope>
    <source>
        <tissue evidence="2">Muscle</tissue>
    </source>
</reference>
<accession>A0A5B7IEV3</accession>